<comment type="caution">
    <text evidence="1">The sequence shown here is derived from an EMBL/GenBank/DDBJ whole genome shotgun (WGS) entry which is preliminary data.</text>
</comment>
<accession>A0A0F9AHV1</accession>
<name>A0A0F9AHV1_9ZZZZ</name>
<protein>
    <submittedName>
        <fullName evidence="1">Uncharacterized protein</fullName>
    </submittedName>
</protein>
<organism evidence="1">
    <name type="scientific">marine sediment metagenome</name>
    <dbReference type="NCBI Taxonomy" id="412755"/>
    <lineage>
        <taxon>unclassified sequences</taxon>
        <taxon>metagenomes</taxon>
        <taxon>ecological metagenomes</taxon>
    </lineage>
</organism>
<sequence>MKTIKDKEIEKLAKQIVLQEGKYPIHFHVMDNN</sequence>
<reference evidence="1" key="1">
    <citation type="journal article" date="2015" name="Nature">
        <title>Complex archaea that bridge the gap between prokaryotes and eukaryotes.</title>
        <authorList>
            <person name="Spang A."/>
            <person name="Saw J.H."/>
            <person name="Jorgensen S.L."/>
            <person name="Zaremba-Niedzwiedzka K."/>
            <person name="Martijn J."/>
            <person name="Lind A.E."/>
            <person name="van Eijk R."/>
            <person name="Schleper C."/>
            <person name="Guy L."/>
            <person name="Ettema T.J."/>
        </authorList>
    </citation>
    <scope>NUCLEOTIDE SEQUENCE</scope>
</reference>
<evidence type="ECO:0000313" key="1">
    <source>
        <dbReference type="EMBL" id="KKK71761.1"/>
    </source>
</evidence>
<proteinExistence type="predicted"/>
<dbReference type="AlphaFoldDB" id="A0A0F9AHV1"/>
<gene>
    <name evidence="1" type="ORF">LCGC14_2910660</name>
</gene>
<dbReference type="EMBL" id="LAZR01057583">
    <property type="protein sequence ID" value="KKK71761.1"/>
    <property type="molecule type" value="Genomic_DNA"/>
</dbReference>